<keyword evidence="1" id="KW-0812">Transmembrane</keyword>
<evidence type="ECO:0000313" key="3">
    <source>
        <dbReference type="Proteomes" id="UP000529946"/>
    </source>
</evidence>
<comment type="caution">
    <text evidence="2">The sequence shown here is derived from an EMBL/GenBank/DDBJ whole genome shotgun (WGS) entry which is preliminary data.</text>
</comment>
<gene>
    <name evidence="2" type="ORF">GGR12_000586</name>
</gene>
<evidence type="ECO:0000256" key="1">
    <source>
        <dbReference type="SAM" id="Phobius"/>
    </source>
</evidence>
<keyword evidence="1" id="KW-0472">Membrane</keyword>
<keyword evidence="3" id="KW-1185">Reference proteome</keyword>
<reference evidence="2 3" key="1">
    <citation type="submission" date="2020-08" db="EMBL/GenBank/DDBJ databases">
        <title>Genomic Encyclopedia of Type Strains, Phase IV (KMG-IV): sequencing the most valuable type-strain genomes for metagenomic binning, comparative biology and taxonomic classification.</title>
        <authorList>
            <person name="Goeker M."/>
        </authorList>
    </citation>
    <scope>NUCLEOTIDE SEQUENCE [LARGE SCALE GENOMIC DNA]</scope>
    <source>
        <strain evidence="2 3">DSM 23960</strain>
    </source>
</reference>
<name>A0A7W6JCP2_9CAUL</name>
<feature type="transmembrane region" description="Helical" evidence="1">
    <location>
        <begin position="83"/>
        <end position="106"/>
    </location>
</feature>
<evidence type="ECO:0000313" key="2">
    <source>
        <dbReference type="EMBL" id="MBB4081747.1"/>
    </source>
</evidence>
<protein>
    <submittedName>
        <fullName evidence="2">Uncharacterized protein</fullName>
    </submittedName>
</protein>
<dbReference type="Proteomes" id="UP000529946">
    <property type="component" value="Unassembled WGS sequence"/>
</dbReference>
<keyword evidence="1" id="KW-1133">Transmembrane helix</keyword>
<sequence length="121" mass="12931">MNKNAARLGLAAIAAFYVVTGGLWAADYFPLQKFYAQAEVKDAIAEKVGYPAAFDTKEYDDAYAYQQTYALTHPSIVDTENKLALLGSLLLWGTVGLGVGGGVLFLTRRNGKGLPAAPKAE</sequence>
<dbReference type="EMBL" id="JACIDM010000001">
    <property type="protein sequence ID" value="MBB4081747.1"/>
    <property type="molecule type" value="Genomic_DNA"/>
</dbReference>
<organism evidence="2 3">
    <name type="scientific">Brevundimonas lenta</name>
    <dbReference type="NCBI Taxonomy" id="424796"/>
    <lineage>
        <taxon>Bacteria</taxon>
        <taxon>Pseudomonadati</taxon>
        <taxon>Pseudomonadota</taxon>
        <taxon>Alphaproteobacteria</taxon>
        <taxon>Caulobacterales</taxon>
        <taxon>Caulobacteraceae</taxon>
        <taxon>Brevundimonas</taxon>
    </lineage>
</organism>
<dbReference type="RefSeq" id="WP_183202750.1">
    <property type="nucleotide sequence ID" value="NZ_BAAAER010000010.1"/>
</dbReference>
<accession>A0A7W6JCP2</accession>
<dbReference type="AlphaFoldDB" id="A0A7W6JCP2"/>
<proteinExistence type="predicted"/>